<dbReference type="Proteomes" id="UP000319812">
    <property type="component" value="Unassembled WGS sequence"/>
</dbReference>
<dbReference type="GO" id="GO:0004803">
    <property type="term" value="F:transposase activity"/>
    <property type="evidence" value="ECO:0007669"/>
    <property type="project" value="InterPro"/>
</dbReference>
<evidence type="ECO:0000259" key="2">
    <source>
        <dbReference type="Pfam" id="PF01548"/>
    </source>
</evidence>
<dbReference type="PANTHER" id="PTHR33055:SF16">
    <property type="entry name" value="TRANSPOSASE FOR INSERTION SEQUENCE ELEMENT IS1547"/>
    <property type="match status" value="1"/>
</dbReference>
<proteinExistence type="predicted"/>
<evidence type="ECO:0000313" key="3">
    <source>
        <dbReference type="EMBL" id="GED23875.1"/>
    </source>
</evidence>
<dbReference type="InterPro" id="IPR047650">
    <property type="entry name" value="Transpos_IS110"/>
</dbReference>
<dbReference type="InterPro" id="IPR002525">
    <property type="entry name" value="Transp_IS110-like_N"/>
</dbReference>
<name>A0A4Y4F533_9GAMM</name>
<reference evidence="3 4" key="1">
    <citation type="submission" date="2019-06" db="EMBL/GenBank/DDBJ databases">
        <title>Whole genome shotgun sequence of Halomonas halmophila NBRC 15537.</title>
        <authorList>
            <person name="Hosoyama A."/>
            <person name="Uohara A."/>
            <person name="Ohji S."/>
            <person name="Ichikawa N."/>
        </authorList>
    </citation>
    <scope>NUCLEOTIDE SEQUENCE [LARGE SCALE GENOMIC DNA]</scope>
    <source>
        <strain evidence="3 4">NBRC 15537</strain>
    </source>
</reference>
<keyword evidence="4" id="KW-1185">Reference proteome</keyword>
<dbReference type="GO" id="GO:0003677">
    <property type="term" value="F:DNA binding"/>
    <property type="evidence" value="ECO:0007669"/>
    <property type="project" value="InterPro"/>
</dbReference>
<feature type="compositionally biased region" description="Low complexity" evidence="1">
    <location>
        <begin position="106"/>
        <end position="121"/>
    </location>
</feature>
<accession>A0A4Y4F533</accession>
<dbReference type="EMBL" id="BJOC01000061">
    <property type="protein sequence ID" value="GED23875.1"/>
    <property type="molecule type" value="Genomic_DNA"/>
</dbReference>
<protein>
    <recommendedName>
        <fullName evidence="2">Transposase IS110-like N-terminal domain-containing protein</fullName>
    </recommendedName>
</protein>
<dbReference type="PANTHER" id="PTHR33055">
    <property type="entry name" value="TRANSPOSASE FOR INSERTION SEQUENCE ELEMENT IS1111A"/>
    <property type="match status" value="1"/>
</dbReference>
<evidence type="ECO:0000256" key="1">
    <source>
        <dbReference type="SAM" id="MobiDB-lite"/>
    </source>
</evidence>
<dbReference type="RefSeq" id="WP_141321979.1">
    <property type="nucleotide sequence ID" value="NZ_BJOC01000061.1"/>
</dbReference>
<dbReference type="AlphaFoldDB" id="A0A4Y4F533"/>
<sequence length="207" mass="22365">MAKVEELVEVVLGVDTHLDVHVGVVIDPAGRVLGTRSIETCTDGYQALLEWAHSFGFLLRAGIEGTGTYGAGLARHIQEAGIEVLEVNRPDRARRRRRGKSDPTDAENAARAALSGEASARPKAQSGVVEAMRAVNVARRSAVKARTQALNQLRGLLVSAPQTLREQLLNPKAAACVAACLELETEDDSVLLQTLKSTLRLLARRWQ</sequence>
<organism evidence="3 4">
    <name type="scientific">Halomonas halmophila</name>
    <dbReference type="NCBI Taxonomy" id="252"/>
    <lineage>
        <taxon>Bacteria</taxon>
        <taxon>Pseudomonadati</taxon>
        <taxon>Pseudomonadota</taxon>
        <taxon>Gammaproteobacteria</taxon>
        <taxon>Oceanospirillales</taxon>
        <taxon>Halomonadaceae</taxon>
        <taxon>Halomonas</taxon>
    </lineage>
</organism>
<dbReference type="Pfam" id="PF01548">
    <property type="entry name" value="DEDD_Tnp_IS110"/>
    <property type="match status" value="1"/>
</dbReference>
<gene>
    <name evidence="3" type="ORF">HHA01_28520</name>
</gene>
<comment type="caution">
    <text evidence="3">The sequence shown here is derived from an EMBL/GenBank/DDBJ whole genome shotgun (WGS) entry which is preliminary data.</text>
</comment>
<evidence type="ECO:0000313" key="4">
    <source>
        <dbReference type="Proteomes" id="UP000319812"/>
    </source>
</evidence>
<feature type="domain" description="Transposase IS110-like N-terminal" evidence="2">
    <location>
        <begin position="12"/>
        <end position="158"/>
    </location>
</feature>
<dbReference type="GO" id="GO:0006313">
    <property type="term" value="P:DNA transposition"/>
    <property type="evidence" value="ECO:0007669"/>
    <property type="project" value="InterPro"/>
</dbReference>
<feature type="region of interest" description="Disordered" evidence="1">
    <location>
        <begin position="91"/>
        <end position="121"/>
    </location>
</feature>
<dbReference type="OrthoDB" id="4337860at2"/>